<name>A0A7R9LGN5_9ACAR</name>
<sequence length="214" mass="24897">MLSFNRRDYSTKRIVSVGGVSKSGRILELYRDENSTQHFFQISCKEKGKRCGRHPVLKALSQRFQCVQKYSFTYALVREFNAPELRYRIPDVSVILTDEDARVVEMLYFTRASIPNGSQNIRDKYSLLNRRLMQTRETSCYNQIINQSSITTIKQLMDLLEDIITNFTSIGVFVGMCCHLKSFISVVQMRQIDVKRDILSKEFKVIEIPIESLN</sequence>
<dbReference type="OrthoDB" id="6381819at2759"/>
<dbReference type="EMBL" id="OC915659">
    <property type="protein sequence ID" value="CAD7641382.1"/>
    <property type="molecule type" value="Genomic_DNA"/>
</dbReference>
<dbReference type="EMBL" id="CAJPVJ010000834">
    <property type="protein sequence ID" value="CAG2163497.1"/>
    <property type="molecule type" value="Genomic_DNA"/>
</dbReference>
<dbReference type="Proteomes" id="UP000728032">
    <property type="component" value="Unassembled WGS sequence"/>
</dbReference>
<protein>
    <submittedName>
        <fullName evidence="1">Uncharacterized protein</fullName>
    </submittedName>
</protein>
<organism evidence="1">
    <name type="scientific">Oppiella nova</name>
    <dbReference type="NCBI Taxonomy" id="334625"/>
    <lineage>
        <taxon>Eukaryota</taxon>
        <taxon>Metazoa</taxon>
        <taxon>Ecdysozoa</taxon>
        <taxon>Arthropoda</taxon>
        <taxon>Chelicerata</taxon>
        <taxon>Arachnida</taxon>
        <taxon>Acari</taxon>
        <taxon>Acariformes</taxon>
        <taxon>Sarcoptiformes</taxon>
        <taxon>Oribatida</taxon>
        <taxon>Brachypylina</taxon>
        <taxon>Oppioidea</taxon>
        <taxon>Oppiidae</taxon>
        <taxon>Oppiella</taxon>
    </lineage>
</organism>
<dbReference type="AlphaFoldDB" id="A0A7R9LGN5"/>
<evidence type="ECO:0000313" key="2">
    <source>
        <dbReference type="Proteomes" id="UP000728032"/>
    </source>
</evidence>
<keyword evidence="2" id="KW-1185">Reference proteome</keyword>
<proteinExistence type="predicted"/>
<reference evidence="1" key="1">
    <citation type="submission" date="2020-11" db="EMBL/GenBank/DDBJ databases">
        <authorList>
            <person name="Tran Van P."/>
        </authorList>
    </citation>
    <scope>NUCLEOTIDE SEQUENCE</scope>
</reference>
<accession>A0A7R9LGN5</accession>
<gene>
    <name evidence="1" type="ORF">ONB1V03_LOCUS3071</name>
</gene>
<evidence type="ECO:0000313" key="1">
    <source>
        <dbReference type="EMBL" id="CAD7641382.1"/>
    </source>
</evidence>